<organism evidence="1 2">
    <name type="scientific">Ridgeia piscesae</name>
    <name type="common">Tubeworm</name>
    <dbReference type="NCBI Taxonomy" id="27915"/>
    <lineage>
        <taxon>Eukaryota</taxon>
        <taxon>Metazoa</taxon>
        <taxon>Spiralia</taxon>
        <taxon>Lophotrochozoa</taxon>
        <taxon>Annelida</taxon>
        <taxon>Polychaeta</taxon>
        <taxon>Sedentaria</taxon>
        <taxon>Canalipalpata</taxon>
        <taxon>Sabellida</taxon>
        <taxon>Siboglinidae</taxon>
        <taxon>Ridgeia</taxon>
    </lineage>
</organism>
<evidence type="ECO:0000313" key="2">
    <source>
        <dbReference type="Proteomes" id="UP001209878"/>
    </source>
</evidence>
<dbReference type="AlphaFoldDB" id="A0AAD9UCT6"/>
<accession>A0AAD9UCT6</accession>
<keyword evidence="2" id="KW-1185">Reference proteome</keyword>
<dbReference type="Proteomes" id="UP001209878">
    <property type="component" value="Unassembled WGS sequence"/>
</dbReference>
<evidence type="ECO:0000313" key="1">
    <source>
        <dbReference type="EMBL" id="KAK2184683.1"/>
    </source>
</evidence>
<sequence length="121" mass="14012">MAKCIIQINCKRFVIHHKLDSDLYNQLQEIMFTQSMSFLKVHRHYVYWKTALRQRTNTWWRNALVVDVPVAALTPNSLVAPSRHKVLVSLFVIVGNTSIEIDVLCISRTTYEEGMIACKCT</sequence>
<reference evidence="1" key="1">
    <citation type="journal article" date="2023" name="Mol. Biol. Evol.">
        <title>Third-Generation Sequencing Reveals the Adaptive Role of the Epigenome in Three Deep-Sea Polychaetes.</title>
        <authorList>
            <person name="Perez M."/>
            <person name="Aroh O."/>
            <person name="Sun Y."/>
            <person name="Lan Y."/>
            <person name="Juniper S.K."/>
            <person name="Young C.R."/>
            <person name="Angers B."/>
            <person name="Qian P.Y."/>
        </authorList>
    </citation>
    <scope>NUCLEOTIDE SEQUENCE</scope>
    <source>
        <strain evidence="1">R07B-5</strain>
    </source>
</reference>
<dbReference type="EMBL" id="JAODUO010000257">
    <property type="protein sequence ID" value="KAK2184683.1"/>
    <property type="molecule type" value="Genomic_DNA"/>
</dbReference>
<gene>
    <name evidence="1" type="ORF">NP493_257g03020</name>
</gene>
<proteinExistence type="predicted"/>
<protein>
    <submittedName>
        <fullName evidence="1">Uncharacterized protein</fullName>
    </submittedName>
</protein>
<comment type="caution">
    <text evidence="1">The sequence shown here is derived from an EMBL/GenBank/DDBJ whole genome shotgun (WGS) entry which is preliminary data.</text>
</comment>
<name>A0AAD9UCT6_RIDPI</name>